<dbReference type="Proteomes" id="UP000266327">
    <property type="component" value="Unassembled WGS sequence"/>
</dbReference>
<sequence length="122" mass="13618">MEVSTRGRSRWALVLALLMPLLASTKRQHPCLAKAQGARRKVVRAACLPVPHWVAEIRQEQAQAQVTQYKAALDDLTAPCATLTGPDALDYDVWQEWIVGTVLRAYGECAARHRKTVDAWPK</sequence>
<proteinExistence type="predicted"/>
<dbReference type="AlphaFoldDB" id="A0A3A3G663"/>
<dbReference type="EMBL" id="QYUQ01000002">
    <property type="protein sequence ID" value="RJG04023.1"/>
    <property type="molecule type" value="Genomic_DNA"/>
</dbReference>
<evidence type="ECO:0000313" key="2">
    <source>
        <dbReference type="Proteomes" id="UP000266327"/>
    </source>
</evidence>
<keyword evidence="2" id="KW-1185">Reference proteome</keyword>
<evidence type="ECO:0000313" key="1">
    <source>
        <dbReference type="EMBL" id="RJG04023.1"/>
    </source>
</evidence>
<gene>
    <name evidence="1" type="ORF">D3878_22540</name>
</gene>
<protein>
    <submittedName>
        <fullName evidence="1">Uncharacterized protein</fullName>
    </submittedName>
</protein>
<comment type="caution">
    <text evidence="1">The sequence shown here is derived from an EMBL/GenBank/DDBJ whole genome shotgun (WGS) entry which is preliminary data.</text>
</comment>
<name>A0A3A3G663_9BURK</name>
<accession>A0A3A3G663</accession>
<organism evidence="1 2">
    <name type="scientific">Noviherbaspirillum sedimenti</name>
    <dbReference type="NCBI Taxonomy" id="2320865"/>
    <lineage>
        <taxon>Bacteria</taxon>
        <taxon>Pseudomonadati</taxon>
        <taxon>Pseudomonadota</taxon>
        <taxon>Betaproteobacteria</taxon>
        <taxon>Burkholderiales</taxon>
        <taxon>Oxalobacteraceae</taxon>
        <taxon>Noviherbaspirillum</taxon>
    </lineage>
</organism>
<reference evidence="2" key="1">
    <citation type="submission" date="2018-09" db="EMBL/GenBank/DDBJ databases">
        <authorList>
            <person name="Zhu H."/>
        </authorList>
    </citation>
    <scope>NUCLEOTIDE SEQUENCE [LARGE SCALE GENOMIC DNA]</scope>
    <source>
        <strain evidence="2">K1S02-23</strain>
    </source>
</reference>